<evidence type="ECO:0000313" key="2">
    <source>
        <dbReference type="Proteomes" id="UP000288216"/>
    </source>
</evidence>
<sequence length="49" mass="5252">MEGSRVGAGVMTGSVRQLSCSSPRLVQPELYSSINIAFAKTSERIEGHN</sequence>
<comment type="caution">
    <text evidence="1">The sequence shown here is derived from an EMBL/GenBank/DDBJ whole genome shotgun (WGS) entry which is preliminary data.</text>
</comment>
<evidence type="ECO:0000313" key="1">
    <source>
        <dbReference type="EMBL" id="GCB60804.1"/>
    </source>
</evidence>
<accession>A0A401NIV8</accession>
<feature type="non-terminal residue" evidence="1">
    <location>
        <position position="49"/>
    </location>
</feature>
<dbReference type="EMBL" id="BFAA01005009">
    <property type="protein sequence ID" value="GCB60804.1"/>
    <property type="molecule type" value="Genomic_DNA"/>
</dbReference>
<name>A0A401NIV8_SCYTO</name>
<gene>
    <name evidence="1" type="ORF">scyTo_0011195</name>
</gene>
<organism evidence="1 2">
    <name type="scientific">Scyliorhinus torazame</name>
    <name type="common">Cloudy catshark</name>
    <name type="synonym">Catulus torazame</name>
    <dbReference type="NCBI Taxonomy" id="75743"/>
    <lineage>
        <taxon>Eukaryota</taxon>
        <taxon>Metazoa</taxon>
        <taxon>Chordata</taxon>
        <taxon>Craniata</taxon>
        <taxon>Vertebrata</taxon>
        <taxon>Chondrichthyes</taxon>
        <taxon>Elasmobranchii</taxon>
        <taxon>Galeomorphii</taxon>
        <taxon>Galeoidea</taxon>
        <taxon>Carcharhiniformes</taxon>
        <taxon>Scyliorhinidae</taxon>
        <taxon>Scyliorhinus</taxon>
    </lineage>
</organism>
<proteinExistence type="predicted"/>
<reference evidence="1 2" key="1">
    <citation type="journal article" date="2018" name="Nat. Ecol. Evol.">
        <title>Shark genomes provide insights into elasmobranch evolution and the origin of vertebrates.</title>
        <authorList>
            <person name="Hara Y"/>
            <person name="Yamaguchi K"/>
            <person name="Onimaru K"/>
            <person name="Kadota M"/>
            <person name="Koyanagi M"/>
            <person name="Keeley SD"/>
            <person name="Tatsumi K"/>
            <person name="Tanaka K"/>
            <person name="Motone F"/>
            <person name="Kageyama Y"/>
            <person name="Nozu R"/>
            <person name="Adachi N"/>
            <person name="Nishimura O"/>
            <person name="Nakagawa R"/>
            <person name="Tanegashima C"/>
            <person name="Kiyatake I"/>
            <person name="Matsumoto R"/>
            <person name="Murakumo K"/>
            <person name="Nishida K"/>
            <person name="Terakita A"/>
            <person name="Kuratani S"/>
            <person name="Sato K"/>
            <person name="Hyodo S Kuraku.S."/>
        </authorList>
    </citation>
    <scope>NUCLEOTIDE SEQUENCE [LARGE SCALE GENOMIC DNA]</scope>
</reference>
<dbReference type="Proteomes" id="UP000288216">
    <property type="component" value="Unassembled WGS sequence"/>
</dbReference>
<keyword evidence="2" id="KW-1185">Reference proteome</keyword>
<protein>
    <submittedName>
        <fullName evidence="1">Uncharacterized protein</fullName>
    </submittedName>
</protein>
<dbReference type="AlphaFoldDB" id="A0A401NIV8"/>